<dbReference type="Proteomes" id="UP001605036">
    <property type="component" value="Unassembled WGS sequence"/>
</dbReference>
<keyword evidence="1" id="KW-0732">Signal</keyword>
<feature type="signal peptide" evidence="1">
    <location>
        <begin position="1"/>
        <end position="26"/>
    </location>
</feature>
<comment type="caution">
    <text evidence="2">The sequence shown here is derived from an EMBL/GenBank/DDBJ whole genome shotgun (WGS) entry which is preliminary data.</text>
</comment>
<evidence type="ECO:0000313" key="2">
    <source>
        <dbReference type="EMBL" id="KAL2611292.1"/>
    </source>
</evidence>
<dbReference type="EMBL" id="JBHFFA010000007">
    <property type="protein sequence ID" value="KAL2611292.1"/>
    <property type="molecule type" value="Genomic_DNA"/>
</dbReference>
<reference evidence="2 3" key="1">
    <citation type="submission" date="2024-09" db="EMBL/GenBank/DDBJ databases">
        <title>Chromosome-scale assembly of Riccia fluitans.</title>
        <authorList>
            <person name="Paukszto L."/>
            <person name="Sawicki J."/>
            <person name="Karawczyk K."/>
            <person name="Piernik-Szablinska J."/>
            <person name="Szczecinska M."/>
            <person name="Mazdziarz M."/>
        </authorList>
    </citation>
    <scope>NUCLEOTIDE SEQUENCE [LARGE SCALE GENOMIC DNA]</scope>
    <source>
        <strain evidence="2">Rf_01</strain>
        <tissue evidence="2">Aerial parts of the thallus</tissue>
    </source>
</reference>
<evidence type="ECO:0000256" key="1">
    <source>
        <dbReference type="SAM" id="SignalP"/>
    </source>
</evidence>
<protein>
    <submittedName>
        <fullName evidence="2">Uncharacterized protein</fullName>
    </submittedName>
</protein>
<accession>A0ABD1XQV3</accession>
<name>A0ABD1XQV3_9MARC</name>
<organism evidence="2 3">
    <name type="scientific">Riccia fluitans</name>
    <dbReference type="NCBI Taxonomy" id="41844"/>
    <lineage>
        <taxon>Eukaryota</taxon>
        <taxon>Viridiplantae</taxon>
        <taxon>Streptophyta</taxon>
        <taxon>Embryophyta</taxon>
        <taxon>Marchantiophyta</taxon>
        <taxon>Marchantiopsida</taxon>
        <taxon>Marchantiidae</taxon>
        <taxon>Marchantiales</taxon>
        <taxon>Ricciaceae</taxon>
        <taxon>Riccia</taxon>
    </lineage>
</organism>
<sequence length="90" mass="9952">MGVAIANMAKLGAVIFVMATFPSSSGRQSPDSFALRLFLDRRLASNQIASGSPEHLEQFVHTMVQVPWLNCRQQGAECWVAYSSRKARQP</sequence>
<gene>
    <name evidence="2" type="ORF">R1flu_022984</name>
</gene>
<proteinExistence type="predicted"/>
<feature type="chain" id="PRO_5044771199" evidence="1">
    <location>
        <begin position="27"/>
        <end position="90"/>
    </location>
</feature>
<evidence type="ECO:0000313" key="3">
    <source>
        <dbReference type="Proteomes" id="UP001605036"/>
    </source>
</evidence>
<dbReference type="AlphaFoldDB" id="A0ABD1XQV3"/>
<keyword evidence="3" id="KW-1185">Reference proteome</keyword>